<name>A0ABT4B3V1_9ACTN</name>
<comment type="caution">
    <text evidence="1">The sequence shown here is derived from an EMBL/GenBank/DDBJ whole genome shotgun (WGS) entry which is preliminary data.</text>
</comment>
<gene>
    <name evidence="1" type="ORF">OWR29_24520</name>
</gene>
<sequence>MRSSLFDAARYDREVLRPLRGTHGRLPAGDLLARYAIDPGMNAVELAAHLTEIRAWWRSRAQAPDFRAQVCRLLLDADVELAASAGPAMEDPAWWLEQGNRSPAGPVVAAPPAVAERGDRPVPSRDWRVDARRVFWSTLATLERAPAVVLAEQPAPSSAPAPGAEPPSLVPDLAVRPVAAEGDRCRIELSWPDAGSDVRVRHAPQSPPFGAGAEVDWPGGWGAEVTGPAQRRGGDRVLTLTVPTGYRVYLPFLVDGERAHAGRLTGLDPAPQVRELRVERDGDGAFATWVWPPEADLAEVSWAGRRHRVTVAEYAEAAGFAIAEARAGGVVAVRALLPVGSGLAYSPAVTATIDRAPVRVRYDLTRRRRLTGGAELIVTVTTDGDCSGVDLDLVLHKGDYLPLDAGQGDLLARFTGLDLHVEEPLRLTWPWPDVPRRDRPYWIVGFFHAPQRIAVEAPPIDHLRYS</sequence>
<accession>A0ABT4B3V1</accession>
<organism evidence="1 2">
    <name type="scientific">Paractinoplanes pyxinae</name>
    <dbReference type="NCBI Taxonomy" id="2997416"/>
    <lineage>
        <taxon>Bacteria</taxon>
        <taxon>Bacillati</taxon>
        <taxon>Actinomycetota</taxon>
        <taxon>Actinomycetes</taxon>
        <taxon>Micromonosporales</taxon>
        <taxon>Micromonosporaceae</taxon>
        <taxon>Paractinoplanes</taxon>
    </lineage>
</organism>
<dbReference type="RefSeq" id="WP_267565542.1">
    <property type="nucleotide sequence ID" value="NZ_JAPNTZ010000008.1"/>
</dbReference>
<dbReference type="Proteomes" id="UP001151002">
    <property type="component" value="Unassembled WGS sequence"/>
</dbReference>
<evidence type="ECO:0000313" key="1">
    <source>
        <dbReference type="EMBL" id="MCY1141176.1"/>
    </source>
</evidence>
<dbReference type="EMBL" id="JAPNTZ010000008">
    <property type="protein sequence ID" value="MCY1141176.1"/>
    <property type="molecule type" value="Genomic_DNA"/>
</dbReference>
<reference evidence="1" key="1">
    <citation type="submission" date="2022-11" db="EMBL/GenBank/DDBJ databases">
        <authorList>
            <person name="Somphong A."/>
            <person name="Phongsopitanun W."/>
        </authorList>
    </citation>
    <scope>NUCLEOTIDE SEQUENCE</scope>
    <source>
        <strain evidence="1">Pm04-4</strain>
    </source>
</reference>
<protein>
    <submittedName>
        <fullName evidence="1">Uncharacterized protein</fullName>
    </submittedName>
</protein>
<keyword evidence="2" id="KW-1185">Reference proteome</keyword>
<evidence type="ECO:0000313" key="2">
    <source>
        <dbReference type="Proteomes" id="UP001151002"/>
    </source>
</evidence>
<proteinExistence type="predicted"/>